<dbReference type="InterPro" id="IPR000477">
    <property type="entry name" value="RT_dom"/>
</dbReference>
<dbReference type="EMBL" id="CAJNDS010000644">
    <property type="protein sequence ID" value="CAE7224689.1"/>
    <property type="molecule type" value="Genomic_DNA"/>
</dbReference>
<feature type="domain" description="Reverse transcriptase" evidence="1">
    <location>
        <begin position="251"/>
        <end position="420"/>
    </location>
</feature>
<keyword evidence="3" id="KW-1185">Reference proteome</keyword>
<proteinExistence type="predicted"/>
<comment type="caution">
    <text evidence="2">The sequence shown here is derived from an EMBL/GenBank/DDBJ whole genome shotgun (WGS) entry which is preliminary data.</text>
</comment>
<gene>
    <name evidence="2" type="ORF">SNAT2548_LOCUS8583</name>
</gene>
<protein>
    <recommendedName>
        <fullName evidence="1">Reverse transcriptase domain-containing protein</fullName>
    </recommendedName>
</protein>
<sequence>MVPKSSEAFASIPPDDPLLPVLKDWVHADDRSSLTRELVPQVETKYKEALASQTSQNSESYSKWLEEAQNDHLRPLYRSLRADEQTLERPYREFTPLARPYRRLEFWCEVWQGNLVSPAPLQGEVWDALCDLAREQVRSLPKHSASSVAKICAAKNPKKGGPDGWDFNDLRDLPWDAYAVLADVFNKMEEDLVIPLQVSQVQIVLLAKSALKERPIGLTSVLWRLWCKTRRFLVGQWLDSYIPDHPFDSAIPGRTSLDVALARKCSKESARVKDLHTVSLFVDINGFYDSVSWQRLCEQGLRLSFPALALCLSLRLYQGGRTVVGESQPSPTIFPGRGMIQGCPYAPTLAKLTMSEPLHRLNRVTGLDHCDVWLDDVSADSLHASPDIAAGAAYEAFRVLKSSLQAEGLVLSQEKTKFVAGAPRSAAALRKLLRPGDPDLVDVVKDLGLDSGSGRRRRTTTAQKRFRVGGLRNLKLGKLRIPSRRVRLRLHRSSVVTSGLYGHEAQGVAPKHMKTMRAAVARHAGRSRYGSTDTILDMTAHEVQDPYLIVVTQHVESLFRMMARCNRMGWEAVKDTWRVVWKRLEAAKHGWSVVTGPISAMCQYLRDLQVDGHDPSRWVFEERVLEIKPSEVSVVCQTSSFLTDIIKTQRSRRMGSASSAAGAGGGVDWTVPRRLLKSVRTKTTRYAYRAVFQGSILHNGNGGKDVCKFCGDSGTTLRHLMYECPSFPGGMRLPGYVLAEKRRFPEDCLWLRGMLPLKYLPVAPLGDLEVVKTGVFLTSSQVVADGLVVATDASGGMFTKDPRLRRANQCADELAGKRAATISPVAGRKVQDLDRLVTRICDYLDVDGCAPGAILPSFQASVSTPEIDMARRFPRLMAPILTSGSMWIGLGPEGVPGAGRFLYHVQEHRCQAREWLQENAANGLRVHSYLLATLATLLHLYVCGVDAKDVGISNLSHRPQVTRMVPLPAFIDANNWGPSHGRPEWTGFWRVVAKYCPHDAGYFRQVSRGPPQACFDQICNTLGPLGEEVRWLCTTPA</sequence>
<evidence type="ECO:0000313" key="3">
    <source>
        <dbReference type="Proteomes" id="UP000604046"/>
    </source>
</evidence>
<evidence type="ECO:0000313" key="2">
    <source>
        <dbReference type="EMBL" id="CAE7224689.1"/>
    </source>
</evidence>
<evidence type="ECO:0000259" key="1">
    <source>
        <dbReference type="Pfam" id="PF00078"/>
    </source>
</evidence>
<name>A0A812KIU3_9DINO</name>
<organism evidence="2 3">
    <name type="scientific">Symbiodinium natans</name>
    <dbReference type="NCBI Taxonomy" id="878477"/>
    <lineage>
        <taxon>Eukaryota</taxon>
        <taxon>Sar</taxon>
        <taxon>Alveolata</taxon>
        <taxon>Dinophyceae</taxon>
        <taxon>Suessiales</taxon>
        <taxon>Symbiodiniaceae</taxon>
        <taxon>Symbiodinium</taxon>
    </lineage>
</organism>
<dbReference type="Proteomes" id="UP000604046">
    <property type="component" value="Unassembled WGS sequence"/>
</dbReference>
<accession>A0A812KIU3</accession>
<dbReference type="AlphaFoldDB" id="A0A812KIU3"/>
<reference evidence="2" key="1">
    <citation type="submission" date="2021-02" db="EMBL/GenBank/DDBJ databases">
        <authorList>
            <person name="Dougan E. K."/>
            <person name="Rhodes N."/>
            <person name="Thang M."/>
            <person name="Chan C."/>
        </authorList>
    </citation>
    <scope>NUCLEOTIDE SEQUENCE</scope>
</reference>
<dbReference type="Pfam" id="PF00078">
    <property type="entry name" value="RVT_1"/>
    <property type="match status" value="1"/>
</dbReference>